<reference evidence="4" key="1">
    <citation type="journal article" date="2019" name="Int. J. Syst. Evol. Microbiol.">
        <title>The Global Catalogue of Microorganisms (GCM) 10K type strain sequencing project: providing services to taxonomists for standard genome sequencing and annotation.</title>
        <authorList>
            <consortium name="The Broad Institute Genomics Platform"/>
            <consortium name="The Broad Institute Genome Sequencing Center for Infectious Disease"/>
            <person name="Wu L."/>
            <person name="Ma J."/>
        </authorList>
    </citation>
    <scope>NUCLEOTIDE SEQUENCE [LARGE SCALE GENOMIC DNA]</scope>
    <source>
        <strain evidence="4">TISTR 1535</strain>
    </source>
</reference>
<dbReference type="InterPro" id="IPR052928">
    <property type="entry name" value="Desiccation-related_membrane"/>
</dbReference>
<protein>
    <submittedName>
        <fullName evidence="3">YtxH domain-containing protein</fullName>
    </submittedName>
</protein>
<accession>A0ABW5V755</accession>
<feature type="transmembrane region" description="Helical" evidence="2">
    <location>
        <begin position="14"/>
        <end position="33"/>
    </location>
</feature>
<keyword evidence="4" id="KW-1185">Reference proteome</keyword>
<keyword evidence="2" id="KW-0472">Membrane</keyword>
<feature type="compositionally biased region" description="Polar residues" evidence="1">
    <location>
        <begin position="110"/>
        <end position="126"/>
    </location>
</feature>
<feature type="region of interest" description="Disordered" evidence="1">
    <location>
        <begin position="94"/>
        <end position="134"/>
    </location>
</feature>
<dbReference type="Gene3D" id="6.10.140.1430">
    <property type="match status" value="1"/>
</dbReference>
<dbReference type="Proteomes" id="UP001597502">
    <property type="component" value="Unassembled WGS sequence"/>
</dbReference>
<keyword evidence="2" id="KW-0812">Transmembrane</keyword>
<sequence length="134" mass="14418">MENNEAKSFNGKDFVLGSIIGALGGALTALLLAPKTGTELRSDLNSGTVELKHRASDWKDKAYVKGSEWKETAVDKGSEWKDKAYVKGSEWKEKANDSTTRLVQKAQKLSPVQDTETGGDGQSESAAANDIADQ</sequence>
<organism evidence="3 4">
    <name type="scientific">Lentibacillus juripiscarius</name>
    <dbReference type="NCBI Taxonomy" id="257446"/>
    <lineage>
        <taxon>Bacteria</taxon>
        <taxon>Bacillati</taxon>
        <taxon>Bacillota</taxon>
        <taxon>Bacilli</taxon>
        <taxon>Bacillales</taxon>
        <taxon>Bacillaceae</taxon>
        <taxon>Lentibacillus</taxon>
    </lineage>
</organism>
<name>A0ABW5V755_9BACI</name>
<dbReference type="Pfam" id="PF12732">
    <property type="entry name" value="YtxH"/>
    <property type="match status" value="1"/>
</dbReference>
<evidence type="ECO:0000313" key="4">
    <source>
        <dbReference type="Proteomes" id="UP001597502"/>
    </source>
</evidence>
<dbReference type="RefSeq" id="WP_382394813.1">
    <property type="nucleotide sequence ID" value="NZ_JBHUNA010000030.1"/>
</dbReference>
<evidence type="ECO:0000256" key="1">
    <source>
        <dbReference type="SAM" id="MobiDB-lite"/>
    </source>
</evidence>
<gene>
    <name evidence="3" type="ORF">ACFSUO_13040</name>
</gene>
<evidence type="ECO:0000313" key="3">
    <source>
        <dbReference type="EMBL" id="MFD2761877.1"/>
    </source>
</evidence>
<keyword evidence="2" id="KW-1133">Transmembrane helix</keyword>
<evidence type="ECO:0000256" key="2">
    <source>
        <dbReference type="SAM" id="Phobius"/>
    </source>
</evidence>
<comment type="caution">
    <text evidence="3">The sequence shown here is derived from an EMBL/GenBank/DDBJ whole genome shotgun (WGS) entry which is preliminary data.</text>
</comment>
<dbReference type="PANTHER" id="PTHR35792">
    <property type="entry name" value="GENERAL STRESS PROTEIN"/>
    <property type="match status" value="1"/>
</dbReference>
<dbReference type="PANTHER" id="PTHR35792:SF1">
    <property type="entry name" value="SLL0268 PROTEIN"/>
    <property type="match status" value="1"/>
</dbReference>
<dbReference type="InterPro" id="IPR024623">
    <property type="entry name" value="YtxH"/>
</dbReference>
<dbReference type="EMBL" id="JBHUNA010000030">
    <property type="protein sequence ID" value="MFD2761877.1"/>
    <property type="molecule type" value="Genomic_DNA"/>
</dbReference>
<proteinExistence type="predicted"/>